<evidence type="ECO:0000256" key="1">
    <source>
        <dbReference type="ARBA" id="ARBA00001881"/>
    </source>
</evidence>
<evidence type="ECO:0000256" key="3">
    <source>
        <dbReference type="ARBA" id="ARBA00010264"/>
    </source>
</evidence>
<dbReference type="Gene3D" id="1.20.910.10">
    <property type="entry name" value="Heme oxygenase-like"/>
    <property type="match status" value="1"/>
</dbReference>
<comment type="caution">
    <text evidence="11">The sequence shown here is derived from an EMBL/GenBank/DDBJ whole genome shotgun (WGS) entry which is preliminary data.</text>
</comment>
<comment type="pathway">
    <text evidence="2 9">Cofactor biosynthesis; thiamine diphosphate biosynthesis.</text>
</comment>
<proteinExistence type="inferred from homology"/>
<feature type="domain" description="Thiaminase-2/PQQC" evidence="10">
    <location>
        <begin position="10"/>
        <end position="216"/>
    </location>
</feature>
<dbReference type="RefSeq" id="WP_264848805.1">
    <property type="nucleotide sequence ID" value="NZ_BRXR01000001.1"/>
</dbReference>
<gene>
    <name evidence="11" type="ORF">bsdE14_09230</name>
</gene>
<sequence length="220" mass="25569">MKFTDRLFEKVKDIWGTYYEHPFIKGIGNGTLEIDRFKYYMIQDYLYLLDYAKIYALGVVKADSEEVMKGFAKSVDAILNGEMSIHRSYMKRLNITQEEVAAAKASLTNISYTHYMLAVSQMGSLADVAAALLACMWSYLEIGKYLNRIPGAAEHEFYGEWIKGYVSKEYEESTKWIVDLVNSLAENMCESELKKLEEIFINTSRYEYMFWDMSYNKGMN</sequence>
<evidence type="ECO:0000256" key="9">
    <source>
        <dbReference type="PIRNR" id="PIRNR003170"/>
    </source>
</evidence>
<evidence type="ECO:0000256" key="8">
    <source>
        <dbReference type="ARBA" id="ARBA00048337"/>
    </source>
</evidence>
<evidence type="ECO:0000313" key="12">
    <source>
        <dbReference type="Proteomes" id="UP001208567"/>
    </source>
</evidence>
<evidence type="ECO:0000256" key="7">
    <source>
        <dbReference type="ARBA" id="ARBA00022977"/>
    </source>
</evidence>
<dbReference type="PIRSF" id="PIRSF003170">
    <property type="entry name" value="Pet18p"/>
    <property type="match status" value="1"/>
</dbReference>
<dbReference type="PANTHER" id="PTHR43198:SF2">
    <property type="entry name" value="SI:CH1073-67J19.1-RELATED"/>
    <property type="match status" value="1"/>
</dbReference>
<accession>A0ABQ5N2S6</accession>
<name>A0ABQ5N2S6_9CLOT</name>
<keyword evidence="12" id="KW-1185">Reference proteome</keyword>
<dbReference type="SUPFAM" id="SSF48613">
    <property type="entry name" value="Heme oxygenase-like"/>
    <property type="match status" value="1"/>
</dbReference>
<dbReference type="NCBIfam" id="TIGR04306">
    <property type="entry name" value="salvage_TenA"/>
    <property type="match status" value="1"/>
</dbReference>
<dbReference type="EC" id="3.5.99.2" evidence="5 9"/>
<comment type="catalytic activity">
    <reaction evidence="8 9">
        <text>thiamine + H2O = 5-(2-hydroxyethyl)-4-methylthiazole + 4-amino-5-hydroxymethyl-2-methylpyrimidine + H(+)</text>
        <dbReference type="Rhea" id="RHEA:17509"/>
        <dbReference type="ChEBI" id="CHEBI:15377"/>
        <dbReference type="ChEBI" id="CHEBI:15378"/>
        <dbReference type="ChEBI" id="CHEBI:16892"/>
        <dbReference type="ChEBI" id="CHEBI:17957"/>
        <dbReference type="ChEBI" id="CHEBI:18385"/>
        <dbReference type="EC" id="3.5.99.2"/>
    </reaction>
</comment>
<dbReference type="EMBL" id="BRXR01000001">
    <property type="protein sequence ID" value="GLC29513.1"/>
    <property type="molecule type" value="Genomic_DNA"/>
</dbReference>
<dbReference type="InterPro" id="IPR050967">
    <property type="entry name" value="Thiamine_Salvage_TenA"/>
</dbReference>
<organism evidence="11 12">
    <name type="scientific">Clostridium omnivorum</name>
    <dbReference type="NCBI Taxonomy" id="1604902"/>
    <lineage>
        <taxon>Bacteria</taxon>
        <taxon>Bacillati</taxon>
        <taxon>Bacillota</taxon>
        <taxon>Clostridia</taxon>
        <taxon>Eubacteriales</taxon>
        <taxon>Clostridiaceae</taxon>
        <taxon>Clostridium</taxon>
    </lineage>
</organism>
<reference evidence="11 12" key="1">
    <citation type="journal article" date="2024" name="Int. J. Syst. Evol. Microbiol.">
        <title>Clostridium omnivorum sp. nov., isolated from anoxic soil under the treatment of reductive soil disinfestation.</title>
        <authorList>
            <person name="Ueki A."/>
            <person name="Tonouchi A."/>
            <person name="Kaku N."/>
            <person name="Honma S."/>
            <person name="Ueki K."/>
        </authorList>
    </citation>
    <scope>NUCLEOTIDE SEQUENCE [LARGE SCALE GENOMIC DNA]</scope>
    <source>
        <strain evidence="11 12">E14</strain>
    </source>
</reference>
<evidence type="ECO:0000256" key="4">
    <source>
        <dbReference type="ARBA" id="ARBA00011881"/>
    </source>
</evidence>
<dbReference type="InterPro" id="IPR016084">
    <property type="entry name" value="Haem_Oase-like_multi-hlx"/>
</dbReference>
<dbReference type="PANTHER" id="PTHR43198">
    <property type="entry name" value="BIFUNCTIONAL TH2 PROTEIN"/>
    <property type="match status" value="1"/>
</dbReference>
<dbReference type="InterPro" id="IPR026285">
    <property type="entry name" value="TenA_E"/>
</dbReference>
<keyword evidence="7 9" id="KW-0784">Thiamine biosynthesis</keyword>
<dbReference type="InterPro" id="IPR027574">
    <property type="entry name" value="Thiaminase_II"/>
</dbReference>
<dbReference type="Proteomes" id="UP001208567">
    <property type="component" value="Unassembled WGS sequence"/>
</dbReference>
<evidence type="ECO:0000256" key="5">
    <source>
        <dbReference type="ARBA" id="ARBA00012684"/>
    </source>
</evidence>
<dbReference type="InterPro" id="IPR004305">
    <property type="entry name" value="Thiaminase-2/PQQC"/>
</dbReference>
<dbReference type="CDD" id="cd19361">
    <property type="entry name" value="TenA_C_HP1287-like"/>
    <property type="match status" value="1"/>
</dbReference>
<comment type="subunit">
    <text evidence="4">Homotetramer.</text>
</comment>
<dbReference type="Pfam" id="PF03070">
    <property type="entry name" value="TENA_THI-4"/>
    <property type="match status" value="1"/>
</dbReference>
<keyword evidence="9" id="KW-0378">Hydrolase</keyword>
<evidence type="ECO:0000256" key="2">
    <source>
        <dbReference type="ARBA" id="ARBA00004948"/>
    </source>
</evidence>
<evidence type="ECO:0000256" key="6">
    <source>
        <dbReference type="ARBA" id="ARBA00013647"/>
    </source>
</evidence>
<comment type="function">
    <text evidence="9">Catalyzes an amino-pyrimidine hydrolysis reaction at the C5' of the pyrimidine moiety of thiamine compounds, a reaction that is part of a thiamine salvage pathway. Thus, catalyzes the conversion of 4-amino-5-aminomethyl-2-methylpyrimidine to 4-amino-5-hydroxymethyl-2-methylpyrimidine (HMP).</text>
</comment>
<comment type="catalytic activity">
    <reaction evidence="1 9">
        <text>4-amino-5-aminomethyl-2-methylpyrimidine + H2O = 4-amino-5-hydroxymethyl-2-methylpyrimidine + NH4(+)</text>
        <dbReference type="Rhea" id="RHEA:31799"/>
        <dbReference type="ChEBI" id="CHEBI:15377"/>
        <dbReference type="ChEBI" id="CHEBI:16892"/>
        <dbReference type="ChEBI" id="CHEBI:28938"/>
        <dbReference type="ChEBI" id="CHEBI:63416"/>
        <dbReference type="EC" id="3.5.99.2"/>
    </reaction>
</comment>
<evidence type="ECO:0000259" key="10">
    <source>
        <dbReference type="Pfam" id="PF03070"/>
    </source>
</evidence>
<protein>
    <recommendedName>
        <fullName evidence="6 9">Aminopyrimidine aminohydrolase</fullName>
        <ecNumber evidence="5 9">3.5.99.2</ecNumber>
    </recommendedName>
</protein>
<evidence type="ECO:0000313" key="11">
    <source>
        <dbReference type="EMBL" id="GLC29513.1"/>
    </source>
</evidence>
<comment type="similarity">
    <text evidence="3 9">Belongs to the TenA family.</text>
</comment>